<comment type="caution">
    <text evidence="1">The sequence shown here is derived from an EMBL/GenBank/DDBJ whole genome shotgun (WGS) entry which is preliminary data.</text>
</comment>
<proteinExistence type="predicted"/>
<reference evidence="1 2" key="1">
    <citation type="journal article" date="2021" name="J. Hered.">
        <title>A chromosome-level genome assembly of the parasitoid wasp, Cotesia glomerata (Hymenoptera: Braconidae).</title>
        <authorList>
            <person name="Pinto B.J."/>
            <person name="Weis J.J."/>
            <person name="Gamble T."/>
            <person name="Ode P.J."/>
            <person name="Paul R."/>
            <person name="Zaspel J.M."/>
        </authorList>
    </citation>
    <scope>NUCLEOTIDE SEQUENCE [LARGE SCALE GENOMIC DNA]</scope>
    <source>
        <strain evidence="1">CgM1</strain>
    </source>
</reference>
<dbReference type="EMBL" id="JAHXZJ010002609">
    <property type="protein sequence ID" value="KAH0539825.1"/>
    <property type="molecule type" value="Genomic_DNA"/>
</dbReference>
<dbReference type="Proteomes" id="UP000826195">
    <property type="component" value="Unassembled WGS sequence"/>
</dbReference>
<sequence length="244" mass="29227">MLLVYDYWDFKKYGQKKCIQKAKKTINFINSYYEELKSNLKIEVVLTGIAFITVRKVYPRPSVFQVSKKDFLKSHLLTEKYIIDDQLRTGDWRDFSIASKELQRFSEWFRNNKDQFERLNYDFFLYSFPWYMADDATPDVQKHLVMSLSERKLCTVNPGLLVNNLIGDEHPAYPVEISYLLGVTHPQDRHDSHYFTSNFKFLYDVKDDWQQRTIRVLFNNSKNDAYFCIKNTAPDYDEYEDNNV</sequence>
<keyword evidence="2" id="KW-1185">Reference proteome</keyword>
<name>A0AAV7I193_COTGL</name>
<dbReference type="AlphaFoldDB" id="A0AAV7I193"/>
<organism evidence="1 2">
    <name type="scientific">Cotesia glomerata</name>
    <name type="common">Lepidopteran parasitic wasp</name>
    <name type="synonym">Apanteles glomeratus</name>
    <dbReference type="NCBI Taxonomy" id="32391"/>
    <lineage>
        <taxon>Eukaryota</taxon>
        <taxon>Metazoa</taxon>
        <taxon>Ecdysozoa</taxon>
        <taxon>Arthropoda</taxon>
        <taxon>Hexapoda</taxon>
        <taxon>Insecta</taxon>
        <taxon>Pterygota</taxon>
        <taxon>Neoptera</taxon>
        <taxon>Endopterygota</taxon>
        <taxon>Hymenoptera</taxon>
        <taxon>Apocrita</taxon>
        <taxon>Ichneumonoidea</taxon>
        <taxon>Braconidae</taxon>
        <taxon>Microgastrinae</taxon>
        <taxon>Cotesia</taxon>
    </lineage>
</organism>
<accession>A0AAV7I193</accession>
<protein>
    <submittedName>
        <fullName evidence="1">Uncharacterized protein</fullName>
    </submittedName>
</protein>
<evidence type="ECO:0000313" key="2">
    <source>
        <dbReference type="Proteomes" id="UP000826195"/>
    </source>
</evidence>
<evidence type="ECO:0000313" key="1">
    <source>
        <dbReference type="EMBL" id="KAH0539825.1"/>
    </source>
</evidence>
<gene>
    <name evidence="1" type="ORF">KQX54_008431</name>
</gene>